<evidence type="ECO:0000313" key="2">
    <source>
        <dbReference type="Proteomes" id="UP001164718"/>
    </source>
</evidence>
<dbReference type="InterPro" id="IPR009920">
    <property type="entry name" value="HEPPP_synth_su1"/>
</dbReference>
<dbReference type="Proteomes" id="UP001164718">
    <property type="component" value="Chromosome"/>
</dbReference>
<dbReference type="GO" id="GO:0009234">
    <property type="term" value="P:menaquinone biosynthetic process"/>
    <property type="evidence" value="ECO:0007669"/>
    <property type="project" value="InterPro"/>
</dbReference>
<evidence type="ECO:0000313" key="1">
    <source>
        <dbReference type="EMBL" id="WAA10557.1"/>
    </source>
</evidence>
<dbReference type="AlphaFoldDB" id="A0A9E8LVP0"/>
<organism evidence="1 2">
    <name type="scientific">Fervidibacillus albus</name>
    <dbReference type="NCBI Taxonomy" id="2980026"/>
    <lineage>
        <taxon>Bacteria</taxon>
        <taxon>Bacillati</taxon>
        <taxon>Bacillota</taxon>
        <taxon>Bacilli</taxon>
        <taxon>Bacillales</taxon>
        <taxon>Bacillaceae</taxon>
        <taxon>Fervidibacillus</taxon>
    </lineage>
</organism>
<protein>
    <submittedName>
        <fullName evidence="1">Heptaprenyl diphosphate synthase component 1</fullName>
    </submittedName>
</protein>
<gene>
    <name evidence="1" type="ORF">OE104_04345</name>
</gene>
<dbReference type="RefSeq" id="WP_275418350.1">
    <property type="nucleotide sequence ID" value="NZ_CP106878.1"/>
</dbReference>
<accession>A0A9E8LVP0</accession>
<dbReference type="Pfam" id="PF07307">
    <property type="entry name" value="HEPPP_synt_1"/>
    <property type="match status" value="1"/>
</dbReference>
<sequence length="253" mass="30119">MKWDNTVIYKVKEEIEKAMSHPFLLENIDSPNIDEQRLRLVLSILNAQNLRKGELTKYATAVMLVQIALDTHDLVHKDDGLSRQKRQLTVLAGDFYSGLYYRILSFIPNIQLIKNLADGIKIVNEKKLQLYNKELKTLQDYMEGMKTIETVIYQKLAVFFQDEFWESAAKDWLHFQQLKTNREKYLHHIYTYLMDEKNDSDLLNTSIAVDQWFQRYVQDVYERLKRTFQGMPDPLHLMRIDFQIDDEAKRSFI</sequence>
<dbReference type="Gene3D" id="1.20.120.1450">
    <property type="match status" value="1"/>
</dbReference>
<keyword evidence="2" id="KW-1185">Reference proteome</keyword>
<dbReference type="EMBL" id="CP106878">
    <property type="protein sequence ID" value="WAA10557.1"/>
    <property type="molecule type" value="Genomic_DNA"/>
</dbReference>
<reference evidence="1" key="1">
    <citation type="submission" date="2022-09" db="EMBL/GenBank/DDBJ databases">
        <title>Complete Genomes of Fervidibacillus albus and Fervidibacillus halotolerans isolated from tidal flat sediments.</title>
        <authorList>
            <person name="Kwon K.K."/>
            <person name="Yang S.-H."/>
            <person name="Park M.J."/>
            <person name="Oh H.-M."/>
        </authorList>
    </citation>
    <scope>NUCLEOTIDE SEQUENCE</scope>
    <source>
        <strain evidence="1">MEBiC13591</strain>
    </source>
</reference>
<name>A0A9E8LVP0_9BACI</name>
<proteinExistence type="predicted"/>
<dbReference type="KEGG" id="faf:OE104_04345"/>